<sequence>MEWGGGWRCKPTVLEDKMTTAAERKYINIRKRLDQLGYRQTLTVECLPLVEKLFSDLVHTTESLRKSKLSAVKAEKESANFDFVLEPYKLENTKLSRENNELYLELMKLREQSAQHIKELKTTLKESTRETADLKFLNNQYVHKLKLLEKESKAKNEKIQQLQEKNLHAVVQTPGGKKRSIAFRRQRMQIDQPVPPSEVSSYPVPQPDDPYIADLLQVADNRIQELQQEVHQLQEKLAMMESGLRDYNKQIELREREIERLSIALDGGRSSDILSLESKNKTNEKIIAHLNIQQANKDLEKHIQDLMETKETVTTEVVNLSNKNEKLCQELTEIDQLAQQLERHKEEVLETADKELGEAKKEIKRNISEMRNLEETMAKLQLELNLCHKEKERLSDELLIRSDLETVVHQLEQEKQRLSKKIESFGVTERELTLEVERMRLEHGIKRRDKSPSRLDTFLKGIEEERDFYKKELERLQHIIQRRSCSTNYSAHEKPSTFKMLEKGDYNSEIHLITRERDELQHMLERFEKHMEDIQANVKLLTAERDKLSVLYHEAQEELSSLRQESTQSTVSHNVVSLMEKEKEVAISDLRRVIAEKEALKDKLKSFQEMSLFGKSELEKTIEHLTYVNHQLENENCELKSKMLIMKESMESLENKAKFQAQKLSHVAGDSSLHKTEMNSLRIVNEQLQRSLDDYQHRLSIQRGELESAEAQIKMLEENIGKLHLKMTSQDQEAHVMKKTIGVIDKEKDFLQEAVDEKTEQIANLQENLANKEKAIAQMQITFSEYESSLNHLKETLTNRDREINSLLRQLDATNKELDEVGRSKEISCKENRRLQDDLATMARENQEISLELEAAVQEKEEMKSRVHNYITEVSRWESLMAAKEKENQDLLDRFQMLHNRAEDWEVKAHQAEGESSSVRLELLSIDTERRHLRERVELLEKEIQEHINAHHAYESQISSMAKAISRLEEELRHQEDEKATVFSDLSSLRELCIKLDSGKDIMTQQLNAKNLEYERVVMELENVKSESELLKTQLSSERHTIKNLESLLATNRDKEFHSHLTSQEKDTEIQLLKEKLTLSESKLTSQSRENTMLRAKVAQLQTDHDAMKRQISTERYERERAIQEMRRHGLPTPPLSSTLKSPLHSPEHIN</sequence>
<feature type="coiled-coil region" evidence="5">
    <location>
        <begin position="92"/>
        <end position="165"/>
    </location>
</feature>
<evidence type="ECO:0000256" key="3">
    <source>
        <dbReference type="ARBA" id="ARBA00023212"/>
    </source>
</evidence>
<gene>
    <name evidence="7" type="ORF">QTO34_008385</name>
</gene>
<evidence type="ECO:0000256" key="5">
    <source>
        <dbReference type="SAM" id="Coils"/>
    </source>
</evidence>
<accession>A0AA40IBD2</accession>
<dbReference type="InterPro" id="IPR051877">
    <property type="entry name" value="Centriole_BasalBody_StrucProt"/>
</dbReference>
<organism evidence="7 8">
    <name type="scientific">Cnephaeus nilssonii</name>
    <name type="common">Northern bat</name>
    <name type="synonym">Eptesicus nilssonii</name>
    <dbReference type="NCBI Taxonomy" id="3371016"/>
    <lineage>
        <taxon>Eukaryota</taxon>
        <taxon>Metazoa</taxon>
        <taxon>Chordata</taxon>
        <taxon>Craniata</taxon>
        <taxon>Vertebrata</taxon>
        <taxon>Euteleostomi</taxon>
        <taxon>Mammalia</taxon>
        <taxon>Eutheria</taxon>
        <taxon>Laurasiatheria</taxon>
        <taxon>Chiroptera</taxon>
        <taxon>Yangochiroptera</taxon>
        <taxon>Vespertilionidae</taxon>
        <taxon>Cnephaeus</taxon>
    </lineage>
</organism>
<dbReference type="GO" id="GO:0005814">
    <property type="term" value="C:centriole"/>
    <property type="evidence" value="ECO:0007669"/>
    <property type="project" value="UniProtKB-SubCell"/>
</dbReference>
<evidence type="ECO:0000313" key="7">
    <source>
        <dbReference type="EMBL" id="KAK1345920.1"/>
    </source>
</evidence>
<dbReference type="AlphaFoldDB" id="A0AA40IBD2"/>
<evidence type="ECO:0000256" key="6">
    <source>
        <dbReference type="SAM" id="MobiDB-lite"/>
    </source>
</evidence>
<feature type="coiled-coil region" evidence="5">
    <location>
        <begin position="678"/>
        <end position="1027"/>
    </location>
</feature>
<comment type="similarity">
    <text evidence="4">Belongs to the CEP135/TSGA10 family.</text>
</comment>
<feature type="coiled-coil region" evidence="5">
    <location>
        <begin position="510"/>
        <end position="565"/>
    </location>
</feature>
<feature type="coiled-coil region" evidence="5">
    <location>
        <begin position="289"/>
        <end position="428"/>
    </location>
</feature>
<keyword evidence="2" id="KW-0963">Cytoplasm</keyword>
<reference evidence="7" key="1">
    <citation type="submission" date="2023-06" db="EMBL/GenBank/DDBJ databases">
        <title>Reference genome for the Northern bat (Eptesicus nilssonii), a most northern bat species.</title>
        <authorList>
            <person name="Laine V.N."/>
            <person name="Pulliainen A.T."/>
            <person name="Lilley T.M."/>
        </authorList>
    </citation>
    <scope>NUCLEOTIDE SEQUENCE</scope>
    <source>
        <strain evidence="7">BLF_Eptnil</strain>
        <tissue evidence="7">Kidney</tissue>
    </source>
</reference>
<keyword evidence="5" id="KW-0175">Coiled coil</keyword>
<name>A0AA40IBD2_CNENI</name>
<feature type="region of interest" description="Disordered" evidence="6">
    <location>
        <begin position="1126"/>
        <end position="1151"/>
    </location>
</feature>
<comment type="caution">
    <text evidence="7">The sequence shown here is derived from an EMBL/GenBank/DDBJ whole genome shotgun (WGS) entry which is preliminary data.</text>
</comment>
<evidence type="ECO:0000313" key="8">
    <source>
        <dbReference type="Proteomes" id="UP001177744"/>
    </source>
</evidence>
<evidence type="ECO:0008006" key="9">
    <source>
        <dbReference type="Google" id="ProtNLM"/>
    </source>
</evidence>
<dbReference type="CDD" id="cd22292">
    <property type="entry name" value="cc_Cep135_MBD"/>
    <property type="match status" value="1"/>
</dbReference>
<keyword evidence="8" id="KW-1185">Reference proteome</keyword>
<keyword evidence="3" id="KW-0206">Cytoskeleton</keyword>
<evidence type="ECO:0000256" key="4">
    <source>
        <dbReference type="ARBA" id="ARBA00038123"/>
    </source>
</evidence>
<dbReference type="Proteomes" id="UP001177744">
    <property type="component" value="Unassembled WGS sequence"/>
</dbReference>
<protein>
    <recommendedName>
        <fullName evidence="9">Centrosomal protein of 135 kDa</fullName>
    </recommendedName>
</protein>
<proteinExistence type="inferred from homology"/>
<dbReference type="PANTHER" id="PTHR20544:SF1">
    <property type="entry name" value="CENTROSOMAL PROTEIN 135KDA"/>
    <property type="match status" value="1"/>
</dbReference>
<feature type="coiled-coil region" evidence="5">
    <location>
        <begin position="216"/>
        <end position="264"/>
    </location>
</feature>
<dbReference type="PANTHER" id="PTHR20544">
    <property type="entry name" value="CENTROSOMAL PROTEIN CEP135"/>
    <property type="match status" value="1"/>
</dbReference>
<feature type="coiled-coil region" evidence="5">
    <location>
        <begin position="590"/>
        <end position="635"/>
    </location>
</feature>
<dbReference type="EMBL" id="JAULJE010000002">
    <property type="protein sequence ID" value="KAK1345920.1"/>
    <property type="molecule type" value="Genomic_DNA"/>
</dbReference>
<feature type="compositionally biased region" description="Low complexity" evidence="6">
    <location>
        <begin position="1136"/>
        <end position="1145"/>
    </location>
</feature>
<evidence type="ECO:0000256" key="2">
    <source>
        <dbReference type="ARBA" id="ARBA00022490"/>
    </source>
</evidence>
<evidence type="ECO:0000256" key="1">
    <source>
        <dbReference type="ARBA" id="ARBA00004114"/>
    </source>
</evidence>
<comment type="subcellular location">
    <subcellularLocation>
        <location evidence="1">Cytoplasm</location>
        <location evidence="1">Cytoskeleton</location>
        <location evidence="1">Microtubule organizing center</location>
        <location evidence="1">Centrosome</location>
        <location evidence="1">Centriole</location>
    </subcellularLocation>
</comment>